<dbReference type="PROSITE" id="PS50943">
    <property type="entry name" value="HTH_CROC1"/>
    <property type="match status" value="1"/>
</dbReference>
<dbReference type="SUPFAM" id="SSF47413">
    <property type="entry name" value="lambda repressor-like DNA-binding domains"/>
    <property type="match status" value="1"/>
</dbReference>
<dbReference type="Gene3D" id="1.10.260.40">
    <property type="entry name" value="lambda repressor-like DNA-binding domains"/>
    <property type="match status" value="1"/>
</dbReference>
<name>A0AAF0CUM3_9ENTE</name>
<reference evidence="2" key="1">
    <citation type="submission" date="2022-10" db="EMBL/GenBank/DDBJ databases">
        <title>Vagococcus sp. isolated from poultry meat.</title>
        <authorList>
            <person name="Johansson P."/>
            <person name="Bjorkroth J."/>
        </authorList>
    </citation>
    <scope>NUCLEOTIDE SEQUENCE</scope>
    <source>
        <strain evidence="2">STAA11</strain>
    </source>
</reference>
<dbReference type="InterPro" id="IPR001387">
    <property type="entry name" value="Cro/C1-type_HTH"/>
</dbReference>
<proteinExistence type="predicted"/>
<dbReference type="RefSeq" id="WP_275468829.1">
    <property type="nucleotide sequence ID" value="NZ_CP110232.1"/>
</dbReference>
<evidence type="ECO:0000313" key="3">
    <source>
        <dbReference type="Proteomes" id="UP001179647"/>
    </source>
</evidence>
<evidence type="ECO:0000313" key="2">
    <source>
        <dbReference type="EMBL" id="WEG73027.1"/>
    </source>
</evidence>
<dbReference type="SMART" id="SM00530">
    <property type="entry name" value="HTH_XRE"/>
    <property type="match status" value="1"/>
</dbReference>
<organism evidence="2 3">
    <name type="scientific">Vagococcus intermedius</name>
    <dbReference type="NCBI Taxonomy" id="2991418"/>
    <lineage>
        <taxon>Bacteria</taxon>
        <taxon>Bacillati</taxon>
        <taxon>Bacillota</taxon>
        <taxon>Bacilli</taxon>
        <taxon>Lactobacillales</taxon>
        <taxon>Enterococcaceae</taxon>
        <taxon>Vagococcus</taxon>
    </lineage>
</organism>
<evidence type="ECO:0000259" key="1">
    <source>
        <dbReference type="PROSITE" id="PS50943"/>
    </source>
</evidence>
<dbReference type="CDD" id="cd00093">
    <property type="entry name" value="HTH_XRE"/>
    <property type="match status" value="1"/>
</dbReference>
<sequence>MEIYSKIKQLVDQKQGCSISKLEKELGFGSGTIRKWQKQMPSIDKVYKVSQYFNVPIGTFVDEDEGDPSVLNSDIITYKFNERMASLDLNEQDRQYLLDEFISYIDFKAQFLENRQDDHKRKIKT</sequence>
<keyword evidence="3" id="KW-1185">Reference proteome</keyword>
<dbReference type="AlphaFoldDB" id="A0AAF0CUM3"/>
<dbReference type="InterPro" id="IPR010982">
    <property type="entry name" value="Lambda_DNA-bd_dom_sf"/>
</dbReference>
<gene>
    <name evidence="2" type="ORF">OL234_08625</name>
</gene>
<dbReference type="KEGG" id="vie:OL234_08625"/>
<protein>
    <submittedName>
        <fullName evidence="2">Helix-turn-helix transcriptional regulator</fullName>
    </submittedName>
</protein>
<dbReference type="GO" id="GO:0003677">
    <property type="term" value="F:DNA binding"/>
    <property type="evidence" value="ECO:0007669"/>
    <property type="project" value="InterPro"/>
</dbReference>
<accession>A0AAF0CUM3</accession>
<dbReference type="EMBL" id="CP110232">
    <property type="protein sequence ID" value="WEG73027.1"/>
    <property type="molecule type" value="Genomic_DNA"/>
</dbReference>
<feature type="domain" description="HTH cro/C1-type" evidence="1">
    <location>
        <begin position="7"/>
        <end position="60"/>
    </location>
</feature>
<dbReference type="Proteomes" id="UP001179647">
    <property type="component" value="Chromosome"/>
</dbReference>